<dbReference type="Pfam" id="PF01063">
    <property type="entry name" value="Aminotran_4"/>
    <property type="match status" value="1"/>
</dbReference>
<dbReference type="GO" id="GO:0008483">
    <property type="term" value="F:transaminase activity"/>
    <property type="evidence" value="ECO:0007669"/>
    <property type="project" value="UniProtKB-KW"/>
</dbReference>
<name>A0A495X234_9PSEU</name>
<keyword evidence="1" id="KW-0808">Transferase</keyword>
<dbReference type="GO" id="GO:0016829">
    <property type="term" value="F:lyase activity"/>
    <property type="evidence" value="ECO:0007669"/>
    <property type="project" value="UniProtKB-KW"/>
</dbReference>
<keyword evidence="2" id="KW-1185">Reference proteome</keyword>
<comment type="caution">
    <text evidence="1">The sequence shown here is derived from an EMBL/GenBank/DDBJ whole genome shotgun (WGS) entry which is preliminary data.</text>
</comment>
<dbReference type="InterPro" id="IPR043131">
    <property type="entry name" value="BCAT-like_N"/>
</dbReference>
<accession>A0A495X234</accession>
<dbReference type="SUPFAM" id="SSF56752">
    <property type="entry name" value="D-aminoacid aminotransferase-like PLP-dependent enzymes"/>
    <property type="match status" value="1"/>
</dbReference>
<dbReference type="InterPro" id="IPR036038">
    <property type="entry name" value="Aminotransferase-like"/>
</dbReference>
<evidence type="ECO:0000313" key="2">
    <source>
        <dbReference type="Proteomes" id="UP000272729"/>
    </source>
</evidence>
<proteinExistence type="predicted"/>
<keyword evidence="1" id="KW-0032">Aminotransferase</keyword>
<dbReference type="InterPro" id="IPR001544">
    <property type="entry name" value="Aminotrans_IV"/>
</dbReference>
<evidence type="ECO:0000313" key="1">
    <source>
        <dbReference type="EMBL" id="RKT68251.1"/>
    </source>
</evidence>
<dbReference type="InterPro" id="IPR043132">
    <property type="entry name" value="BCAT-like_C"/>
</dbReference>
<dbReference type="Gene3D" id="3.20.10.10">
    <property type="entry name" value="D-amino Acid Aminotransferase, subunit A, domain 2"/>
    <property type="match status" value="1"/>
</dbReference>
<dbReference type="Gene3D" id="3.30.470.10">
    <property type="match status" value="1"/>
</dbReference>
<dbReference type="RefSeq" id="WP_121219114.1">
    <property type="nucleotide sequence ID" value="NZ_JBIUBA010000004.1"/>
</dbReference>
<protein>
    <submittedName>
        <fullName evidence="1">Branched-subunit amino acid aminotransferase/4-amino-4-deoxychorismate lyase</fullName>
    </submittedName>
</protein>
<dbReference type="NCBIfam" id="NF006734">
    <property type="entry name" value="PRK09266.1"/>
    <property type="match status" value="1"/>
</dbReference>
<gene>
    <name evidence="1" type="ORF">DFJ66_1432</name>
</gene>
<dbReference type="Proteomes" id="UP000272729">
    <property type="component" value="Unassembled WGS sequence"/>
</dbReference>
<organism evidence="1 2">
    <name type="scientific">Saccharothrix variisporea</name>
    <dbReference type="NCBI Taxonomy" id="543527"/>
    <lineage>
        <taxon>Bacteria</taxon>
        <taxon>Bacillati</taxon>
        <taxon>Actinomycetota</taxon>
        <taxon>Actinomycetes</taxon>
        <taxon>Pseudonocardiales</taxon>
        <taxon>Pseudonocardiaceae</taxon>
        <taxon>Saccharothrix</taxon>
    </lineage>
</organism>
<reference evidence="1 2" key="1">
    <citation type="submission" date="2018-10" db="EMBL/GenBank/DDBJ databases">
        <title>Sequencing the genomes of 1000 actinobacteria strains.</title>
        <authorList>
            <person name="Klenk H.-P."/>
        </authorList>
    </citation>
    <scope>NUCLEOTIDE SEQUENCE [LARGE SCALE GENOMIC DNA]</scope>
    <source>
        <strain evidence="1 2">DSM 43911</strain>
    </source>
</reference>
<dbReference type="AlphaFoldDB" id="A0A495X234"/>
<sequence>MLRIEIDGGEPTTDQLAVGLLANYGHFTAMQVRDRRVQGLDLHLRRLDAQHRELYGEGLPGDRVRALIARALGEVRDAAVRVIAFGPEAPKLMVVVRPPAGPSDRPQRLISVDYQRHLPHVKHIGGFGQLLHGNRAKAAGYDDALLTTPDGVVIEGAIANIAFFDHDGGIVWPEADWLHGIAMQLLERELPSRRAVVRRADLPLYRGAFLSNSIGVTAVSGIDDLAYPVDETAIDRVRGALAAVPWDALDE</sequence>
<dbReference type="OrthoDB" id="8912228at2"/>
<dbReference type="EMBL" id="RBXR01000001">
    <property type="protein sequence ID" value="RKT68251.1"/>
    <property type="molecule type" value="Genomic_DNA"/>
</dbReference>
<keyword evidence="1" id="KW-0456">Lyase</keyword>